<dbReference type="PROSITE" id="PS51257">
    <property type="entry name" value="PROKAR_LIPOPROTEIN"/>
    <property type="match status" value="1"/>
</dbReference>
<sequence length="29" mass="3234">MKKTDGFFGISIAIIFVAIGCYLYFEKAS</sequence>
<gene>
    <name evidence="2" type="ORF">C8P70_13212</name>
</gene>
<reference evidence="2 3" key="1">
    <citation type="submission" date="2019-03" db="EMBL/GenBank/DDBJ databases">
        <title>Genomic Encyclopedia of Archaeal and Bacterial Type Strains, Phase II (KMG-II): from individual species to whole genera.</title>
        <authorList>
            <person name="Goeker M."/>
        </authorList>
    </citation>
    <scope>NUCLEOTIDE SEQUENCE [LARGE SCALE GENOMIC DNA]</scope>
    <source>
        <strain evidence="2 3">DSM 28213</strain>
    </source>
</reference>
<name>A0A4R7ESC8_9FLAO</name>
<keyword evidence="1" id="KW-0812">Transmembrane</keyword>
<keyword evidence="1" id="KW-0472">Membrane</keyword>
<evidence type="ECO:0000313" key="3">
    <source>
        <dbReference type="Proteomes" id="UP000295215"/>
    </source>
</evidence>
<proteinExistence type="predicted"/>
<evidence type="ECO:0008006" key="4">
    <source>
        <dbReference type="Google" id="ProtNLM"/>
    </source>
</evidence>
<evidence type="ECO:0000256" key="1">
    <source>
        <dbReference type="SAM" id="Phobius"/>
    </source>
</evidence>
<keyword evidence="3" id="KW-1185">Reference proteome</keyword>
<dbReference type="Proteomes" id="UP000295215">
    <property type="component" value="Unassembled WGS sequence"/>
</dbReference>
<organism evidence="2 3">
    <name type="scientific">Myroides indicus</name>
    <dbReference type="NCBI Taxonomy" id="1323422"/>
    <lineage>
        <taxon>Bacteria</taxon>
        <taxon>Pseudomonadati</taxon>
        <taxon>Bacteroidota</taxon>
        <taxon>Flavobacteriia</taxon>
        <taxon>Flavobacteriales</taxon>
        <taxon>Flavobacteriaceae</taxon>
        <taxon>Myroides</taxon>
    </lineage>
</organism>
<dbReference type="EMBL" id="SOAG01000032">
    <property type="protein sequence ID" value="TDS52168.1"/>
    <property type="molecule type" value="Genomic_DNA"/>
</dbReference>
<accession>A0A4R7ESC8</accession>
<feature type="transmembrane region" description="Helical" evidence="1">
    <location>
        <begin position="6"/>
        <end position="25"/>
    </location>
</feature>
<comment type="caution">
    <text evidence="2">The sequence shown here is derived from an EMBL/GenBank/DDBJ whole genome shotgun (WGS) entry which is preliminary data.</text>
</comment>
<dbReference type="AlphaFoldDB" id="A0A4R7ESC8"/>
<evidence type="ECO:0000313" key="2">
    <source>
        <dbReference type="EMBL" id="TDS52168.1"/>
    </source>
</evidence>
<keyword evidence="1" id="KW-1133">Transmembrane helix</keyword>
<protein>
    <recommendedName>
        <fullName evidence="4">Lipoprotein</fullName>
    </recommendedName>
</protein>